<dbReference type="SUPFAM" id="SSF53098">
    <property type="entry name" value="Ribonuclease H-like"/>
    <property type="match status" value="1"/>
</dbReference>
<dbReference type="InterPro" id="IPR012337">
    <property type="entry name" value="RNaseH-like_sf"/>
</dbReference>
<dbReference type="InterPro" id="IPR002562">
    <property type="entry name" value="3'-5'_exonuclease_dom"/>
</dbReference>
<name>A0A833GYI6_9LEPT</name>
<dbReference type="PROSITE" id="PS50967">
    <property type="entry name" value="HRDC"/>
    <property type="match status" value="2"/>
</dbReference>
<accession>A0A833GYI6</accession>
<dbReference type="Gene3D" id="3.30.420.10">
    <property type="entry name" value="Ribonuclease H-like superfamily/Ribonuclease H"/>
    <property type="match status" value="1"/>
</dbReference>
<dbReference type="Pfam" id="PF01612">
    <property type="entry name" value="DNA_pol_A_exo1"/>
    <property type="match status" value="1"/>
</dbReference>
<dbReference type="Proteomes" id="UP000460298">
    <property type="component" value="Unassembled WGS sequence"/>
</dbReference>
<feature type="domain" description="HRDC" evidence="1">
    <location>
        <begin position="336"/>
        <end position="411"/>
    </location>
</feature>
<dbReference type="SMART" id="SM00474">
    <property type="entry name" value="35EXOc"/>
    <property type="match status" value="1"/>
</dbReference>
<dbReference type="InterPro" id="IPR044876">
    <property type="entry name" value="HRDC_dom_sf"/>
</dbReference>
<dbReference type="AlphaFoldDB" id="A0A833GYI6"/>
<evidence type="ECO:0000259" key="1">
    <source>
        <dbReference type="PROSITE" id="PS50967"/>
    </source>
</evidence>
<dbReference type="GO" id="GO:0006139">
    <property type="term" value="P:nucleobase-containing compound metabolic process"/>
    <property type="evidence" value="ECO:0007669"/>
    <property type="project" value="InterPro"/>
</dbReference>
<dbReference type="InterPro" id="IPR010997">
    <property type="entry name" value="HRDC-like_sf"/>
</dbReference>
<dbReference type="Gene3D" id="1.10.150.80">
    <property type="entry name" value="HRDC domain"/>
    <property type="match status" value="2"/>
</dbReference>
<gene>
    <name evidence="2" type="ORF">F9K24_18835</name>
</gene>
<dbReference type="Pfam" id="PF00570">
    <property type="entry name" value="HRDC"/>
    <property type="match status" value="2"/>
</dbReference>
<dbReference type="CDD" id="cd06142">
    <property type="entry name" value="RNaseD_exo"/>
    <property type="match status" value="1"/>
</dbReference>
<sequence>MRTRCGGYPDAGAACISRPKKALFERGGLRKRSEMPDYIYIDRQQPLDLAYSVLDKAPYLAVDTESSGYYTYYSELCLIQISTDSQHFIIDTLAKLELQRLAHIFAGQNIPKIFHAAASDMGEFRRQYGWSFANVFDTHMAARYLRHEACSLLALVQRYVGVELEKKEQKSNWMKRPLTKSQLDYAHLDTVYLYQIMQQMKEELERAGVMEEFQAEMDWMCEGGDDELEIEKPDNPNAWMRVNGAIRLSASARGRFAAVYALREERAKKENIAAFRLMTNRNLFRLVEELPETTDELHDFGLHPVFLRRDGSRVIESLREAKPIQQLPFDERQWDPPEVEERFRKLKEWRQKIVSRRDLEPALILSNRILKEIARKQPISVDDLGALHLMSDWKLHNYGPEVIKVAGGVRQ</sequence>
<dbReference type="InterPro" id="IPR036397">
    <property type="entry name" value="RNaseH_sf"/>
</dbReference>
<dbReference type="PANTHER" id="PTHR47649">
    <property type="entry name" value="RIBONUCLEASE D"/>
    <property type="match status" value="1"/>
</dbReference>
<dbReference type="InterPro" id="IPR002121">
    <property type="entry name" value="HRDC_dom"/>
</dbReference>
<dbReference type="SMART" id="SM00341">
    <property type="entry name" value="HRDC"/>
    <property type="match status" value="2"/>
</dbReference>
<evidence type="ECO:0000313" key="2">
    <source>
        <dbReference type="EMBL" id="KAB2929819.1"/>
    </source>
</evidence>
<comment type="caution">
    <text evidence="2">The sequence shown here is derived from an EMBL/GenBank/DDBJ whole genome shotgun (WGS) entry which is preliminary data.</text>
</comment>
<reference evidence="2 3" key="1">
    <citation type="submission" date="2019-10" db="EMBL/GenBank/DDBJ databases">
        <title>Extracellular Electron Transfer in a Candidatus Methanoperedens spp. Enrichment Culture.</title>
        <authorList>
            <person name="Berger S."/>
            <person name="Rangel Shaw D."/>
            <person name="Berben T."/>
            <person name="In 'T Zandt M."/>
            <person name="Frank J."/>
            <person name="Reimann J."/>
            <person name="Jetten M.S.M."/>
            <person name="Welte C.U."/>
        </authorList>
    </citation>
    <scope>NUCLEOTIDE SEQUENCE [LARGE SCALE GENOMIC DNA]</scope>
    <source>
        <strain evidence="2">SB12</strain>
    </source>
</reference>
<dbReference type="PANTHER" id="PTHR47649:SF1">
    <property type="entry name" value="RIBONUCLEASE D"/>
    <property type="match status" value="1"/>
</dbReference>
<dbReference type="GO" id="GO:0003676">
    <property type="term" value="F:nucleic acid binding"/>
    <property type="evidence" value="ECO:0007669"/>
    <property type="project" value="InterPro"/>
</dbReference>
<dbReference type="InterPro" id="IPR051086">
    <property type="entry name" value="RNase_D-like"/>
</dbReference>
<feature type="domain" description="HRDC" evidence="1">
    <location>
        <begin position="249"/>
        <end position="328"/>
    </location>
</feature>
<dbReference type="SUPFAM" id="SSF47819">
    <property type="entry name" value="HRDC-like"/>
    <property type="match status" value="2"/>
</dbReference>
<dbReference type="GO" id="GO:0000166">
    <property type="term" value="F:nucleotide binding"/>
    <property type="evidence" value="ECO:0007669"/>
    <property type="project" value="InterPro"/>
</dbReference>
<evidence type="ECO:0000313" key="3">
    <source>
        <dbReference type="Proteomes" id="UP000460298"/>
    </source>
</evidence>
<organism evidence="2 3">
    <name type="scientific">Leptonema illini</name>
    <dbReference type="NCBI Taxonomy" id="183"/>
    <lineage>
        <taxon>Bacteria</taxon>
        <taxon>Pseudomonadati</taxon>
        <taxon>Spirochaetota</taxon>
        <taxon>Spirochaetia</taxon>
        <taxon>Leptospirales</taxon>
        <taxon>Leptospiraceae</taxon>
        <taxon>Leptonema</taxon>
    </lineage>
</organism>
<protein>
    <submittedName>
        <fullName evidence="2">Ribonuclease D</fullName>
    </submittedName>
</protein>
<proteinExistence type="predicted"/>
<dbReference type="EMBL" id="WBUI01000026">
    <property type="protein sequence ID" value="KAB2929819.1"/>
    <property type="molecule type" value="Genomic_DNA"/>
</dbReference>
<dbReference type="GO" id="GO:0008408">
    <property type="term" value="F:3'-5' exonuclease activity"/>
    <property type="evidence" value="ECO:0007669"/>
    <property type="project" value="InterPro"/>
</dbReference>